<dbReference type="EMBL" id="BAAFRS010000089">
    <property type="protein sequence ID" value="GAB1222018.1"/>
    <property type="molecule type" value="Genomic_DNA"/>
</dbReference>
<comment type="caution">
    <text evidence="2">The sequence shown here is derived from an EMBL/GenBank/DDBJ whole genome shotgun (WGS) entry which is preliminary data.</text>
</comment>
<name>A0ABQ0DGZ2_9EUKA</name>
<protein>
    <submittedName>
        <fullName evidence="2">Uncharacterized protein</fullName>
    </submittedName>
</protein>
<evidence type="ECO:0000313" key="2">
    <source>
        <dbReference type="EMBL" id="GAB1222018.1"/>
    </source>
</evidence>
<reference evidence="2 3" key="1">
    <citation type="journal article" date="2019" name="PLoS Negl. Trop. Dis.">
        <title>Whole genome sequencing of Entamoeba nuttalli reveals mammalian host-related molecular signatures and a novel octapeptide-repeat surface protein.</title>
        <authorList>
            <person name="Tanaka M."/>
            <person name="Makiuchi T."/>
            <person name="Komiyama T."/>
            <person name="Shiina T."/>
            <person name="Osaki K."/>
            <person name="Tachibana H."/>
        </authorList>
    </citation>
    <scope>NUCLEOTIDE SEQUENCE [LARGE SCALE GENOMIC DNA]</scope>
    <source>
        <strain evidence="2 3">P19-061405</strain>
    </source>
</reference>
<evidence type="ECO:0000256" key="1">
    <source>
        <dbReference type="SAM" id="MobiDB-lite"/>
    </source>
</evidence>
<keyword evidence="3" id="KW-1185">Reference proteome</keyword>
<gene>
    <name evidence="2" type="ORF">ENUP19_0089G0008</name>
</gene>
<accession>A0ABQ0DGZ2</accession>
<sequence>MSGKDSNYDGGKAGKIGKDSDYAGGESLRRVDHALQNCGLSRDSSIIKAGHAIEHTRRGIIANWDGDHDRAHAEFQRAKSNFSYERSEAED</sequence>
<evidence type="ECO:0000313" key="3">
    <source>
        <dbReference type="Proteomes" id="UP001628156"/>
    </source>
</evidence>
<dbReference type="Proteomes" id="UP001628156">
    <property type="component" value="Unassembled WGS sequence"/>
</dbReference>
<feature type="region of interest" description="Disordered" evidence="1">
    <location>
        <begin position="1"/>
        <end position="23"/>
    </location>
</feature>
<proteinExistence type="predicted"/>
<organism evidence="2 3">
    <name type="scientific">Entamoeba nuttalli</name>
    <dbReference type="NCBI Taxonomy" id="412467"/>
    <lineage>
        <taxon>Eukaryota</taxon>
        <taxon>Amoebozoa</taxon>
        <taxon>Evosea</taxon>
        <taxon>Archamoebae</taxon>
        <taxon>Mastigamoebida</taxon>
        <taxon>Entamoebidae</taxon>
        <taxon>Entamoeba</taxon>
    </lineage>
</organism>